<dbReference type="RefSeq" id="WP_004767199.1">
    <property type="nucleotide sequence ID" value="NZ_AHMY02000074.1"/>
</dbReference>
<keyword evidence="1" id="KW-0812">Transmembrane</keyword>
<feature type="transmembrane region" description="Helical" evidence="1">
    <location>
        <begin position="42"/>
        <end position="64"/>
    </location>
</feature>
<dbReference type="Proteomes" id="UP000006253">
    <property type="component" value="Unassembled WGS sequence"/>
</dbReference>
<keyword evidence="1" id="KW-0472">Membrane</keyword>
<organism evidence="2 3">
    <name type="scientific">Leptospira kirschneri str. H1</name>
    <dbReference type="NCBI Taxonomy" id="1049966"/>
    <lineage>
        <taxon>Bacteria</taxon>
        <taxon>Pseudomonadati</taxon>
        <taxon>Spirochaetota</taxon>
        <taxon>Spirochaetia</taxon>
        <taxon>Leptospirales</taxon>
        <taxon>Leptospiraceae</taxon>
        <taxon>Leptospira</taxon>
    </lineage>
</organism>
<proteinExistence type="predicted"/>
<feature type="transmembrane region" description="Helical" evidence="1">
    <location>
        <begin position="12"/>
        <end position="36"/>
    </location>
</feature>
<comment type="caution">
    <text evidence="2">The sequence shown here is derived from an EMBL/GenBank/DDBJ whole genome shotgun (WGS) entry which is preliminary data.</text>
</comment>
<dbReference type="AlphaFoldDB" id="A0A0E2AXU6"/>
<evidence type="ECO:0000313" key="2">
    <source>
        <dbReference type="EMBL" id="EKO13307.1"/>
    </source>
</evidence>
<keyword evidence="1" id="KW-1133">Transmembrane helix</keyword>
<dbReference type="SUPFAM" id="SSF55961">
    <property type="entry name" value="Bet v1-like"/>
    <property type="match status" value="1"/>
</dbReference>
<evidence type="ECO:0000313" key="3">
    <source>
        <dbReference type="Proteomes" id="UP000006253"/>
    </source>
</evidence>
<gene>
    <name evidence="2" type="ORF">LEP1GSC081_2141</name>
</gene>
<name>A0A0E2AXU6_9LEPT</name>
<reference evidence="2 3" key="1">
    <citation type="submission" date="2012-10" db="EMBL/GenBank/DDBJ databases">
        <authorList>
            <person name="Harkins D.M."/>
            <person name="Durkin A.S."/>
            <person name="Brinkac L.M."/>
            <person name="Selengut J.D."/>
            <person name="Sanka R."/>
            <person name="DePew J."/>
            <person name="Purushe J."/>
            <person name="Peacock S.J."/>
            <person name="Thaipadungpanit J."/>
            <person name="Wuthiekanun V.W."/>
            <person name="Day N.P."/>
            <person name="Vinetz J.M."/>
            <person name="Sutton G.G."/>
            <person name="Nelson W.C."/>
            <person name="Fouts D.E."/>
        </authorList>
    </citation>
    <scope>NUCLEOTIDE SEQUENCE [LARGE SCALE GENOMIC DNA]</scope>
    <source>
        <strain evidence="2 3">H1</strain>
    </source>
</reference>
<accession>A0A0E2AXU6</accession>
<feature type="transmembrane region" description="Helical" evidence="1">
    <location>
        <begin position="103"/>
        <end position="127"/>
    </location>
</feature>
<feature type="transmembrane region" description="Helical" evidence="1">
    <location>
        <begin position="76"/>
        <end position="97"/>
    </location>
</feature>
<protein>
    <submittedName>
        <fullName evidence="2">Uncharacterized protein</fullName>
    </submittedName>
</protein>
<feature type="transmembrane region" description="Helical" evidence="1">
    <location>
        <begin position="134"/>
        <end position="150"/>
    </location>
</feature>
<sequence length="326" mass="37557">MESDPISKTKNMTKAVVTFCIFGTMSLLFLLTAPFWALNGEYGTVLFIAFPFSIGLLMEFHLLFIFAKTLTIKRKLLYVGIVTILSAGFSIFIFLIFGKEGLICILMAFPIAFLLIFIGALIGSYIYMKNLSKYLVILIVLCFNVSAYIYDRNDQNLEKQKVQTSIEINASKKEVWKHIISPFEFGEAENFFLRNGVSYPVSMRIVEQNGKLFLFCNYTNGTTSANVDSFENLERFSFSFPEPQVTMKETSLYGEVEPKHIRGKVWAVFGEFRLIEVSENKTKVIATTEYVNNLGPKFYWKLWEDYLINEIHHHVLTKIKNKIEQK</sequence>
<evidence type="ECO:0000256" key="1">
    <source>
        <dbReference type="SAM" id="Phobius"/>
    </source>
</evidence>
<dbReference type="EMBL" id="AHMY02000074">
    <property type="protein sequence ID" value="EKO13307.1"/>
    <property type="molecule type" value="Genomic_DNA"/>
</dbReference>